<gene>
    <name evidence="3" type="ORF">JCM19294_1480</name>
</gene>
<reference evidence="3" key="1">
    <citation type="journal article" date="2014" name="Genome Announc.">
        <title>Draft Genome Sequences of Marine Flavobacterium Nonlabens Strains NR17, NR24, NR27, NR32, NR33, and Ara13.</title>
        <authorList>
            <person name="Nakanishi M."/>
            <person name="Meirelles P."/>
            <person name="Suzuki R."/>
            <person name="Takatani N."/>
            <person name="Mino S."/>
            <person name="Suda W."/>
            <person name="Oshima K."/>
            <person name="Hattori M."/>
            <person name="Ohkuma M."/>
            <person name="Hosokawa M."/>
            <person name="Miyashita K."/>
            <person name="Thompson F.L."/>
            <person name="Niwa A."/>
            <person name="Sawabe T."/>
            <person name="Sawabe T."/>
        </authorList>
    </citation>
    <scope>NUCLEOTIDE SEQUENCE [LARGE SCALE GENOMIC DNA]</scope>
    <source>
        <strain evidence="3">JCM 19294</strain>
    </source>
</reference>
<organism evidence="3 4">
    <name type="scientific">Nonlabens tegetincola</name>
    <dbReference type="NCBI Taxonomy" id="323273"/>
    <lineage>
        <taxon>Bacteria</taxon>
        <taxon>Pseudomonadati</taxon>
        <taxon>Bacteroidota</taxon>
        <taxon>Flavobacteriia</taxon>
        <taxon>Flavobacteriales</taxon>
        <taxon>Flavobacteriaceae</taxon>
        <taxon>Nonlabens</taxon>
    </lineage>
</organism>
<dbReference type="GO" id="GO:0050821">
    <property type="term" value="P:protein stabilization"/>
    <property type="evidence" value="ECO:0007669"/>
    <property type="project" value="TreeGrafter"/>
</dbReference>
<dbReference type="PANTHER" id="PTHR35089">
    <property type="entry name" value="CHAPERONE PROTEIN SKP"/>
    <property type="match status" value="1"/>
</dbReference>
<dbReference type="GO" id="GO:0005829">
    <property type="term" value="C:cytosol"/>
    <property type="evidence" value="ECO:0007669"/>
    <property type="project" value="TreeGrafter"/>
</dbReference>
<protein>
    <submittedName>
        <fullName evidence="3">Outer membrane protein H</fullName>
    </submittedName>
</protein>
<dbReference type="InterPro" id="IPR005632">
    <property type="entry name" value="Chaperone_Skp"/>
</dbReference>
<sequence>MKKVFLLFFLIGSMAMAQTAYVNSDYLLASMTEMQAANAEIQKLNKSLGSDLQKAEANAKQKLADLQYKASAPGVTEEQMKQYASQADALQKELESSAQSAERTLGLKRQELLDPILERVNDAIEAVAKEKGFKLVVNASAVLFADESVNLTPAVAAKLGVTLK</sequence>
<dbReference type="Gene3D" id="3.30.910.20">
    <property type="entry name" value="Skp domain"/>
    <property type="match status" value="1"/>
</dbReference>
<dbReference type="SMART" id="SM00935">
    <property type="entry name" value="OmpH"/>
    <property type="match status" value="1"/>
</dbReference>
<keyword evidence="4" id="KW-1185">Reference proteome</keyword>
<dbReference type="PANTHER" id="PTHR35089:SF1">
    <property type="entry name" value="CHAPERONE PROTEIN SKP"/>
    <property type="match status" value="1"/>
</dbReference>
<dbReference type="AlphaFoldDB" id="A0A090Q2X4"/>
<evidence type="ECO:0000256" key="2">
    <source>
        <dbReference type="ARBA" id="ARBA00022729"/>
    </source>
</evidence>
<evidence type="ECO:0000256" key="1">
    <source>
        <dbReference type="ARBA" id="ARBA00009091"/>
    </source>
</evidence>
<dbReference type="STRING" id="319236.BST91_02355"/>
<evidence type="ECO:0000313" key="3">
    <source>
        <dbReference type="EMBL" id="GAK97434.1"/>
    </source>
</evidence>
<comment type="similarity">
    <text evidence="1">Belongs to the Skp family.</text>
</comment>
<dbReference type="EMBL" id="BBML01000005">
    <property type="protein sequence ID" value="GAK97434.1"/>
    <property type="molecule type" value="Genomic_DNA"/>
</dbReference>
<comment type="caution">
    <text evidence="3">The sequence shown here is derived from an EMBL/GenBank/DDBJ whole genome shotgun (WGS) entry which is preliminary data.</text>
</comment>
<dbReference type="Proteomes" id="UP000029221">
    <property type="component" value="Unassembled WGS sequence"/>
</dbReference>
<proteinExistence type="inferred from homology"/>
<dbReference type="GO" id="GO:0051082">
    <property type="term" value="F:unfolded protein binding"/>
    <property type="evidence" value="ECO:0007669"/>
    <property type="project" value="InterPro"/>
</dbReference>
<keyword evidence="2" id="KW-0732">Signal</keyword>
<dbReference type="RefSeq" id="WP_042279037.1">
    <property type="nucleotide sequence ID" value="NZ_BBML01000005.1"/>
</dbReference>
<dbReference type="Pfam" id="PF03938">
    <property type="entry name" value="OmpH"/>
    <property type="match status" value="1"/>
</dbReference>
<name>A0A090Q2X4_9FLAO</name>
<evidence type="ECO:0000313" key="4">
    <source>
        <dbReference type="Proteomes" id="UP000029221"/>
    </source>
</evidence>
<accession>A0A090Q2X4</accession>
<dbReference type="InterPro" id="IPR024930">
    <property type="entry name" value="Skp_dom_sf"/>
</dbReference>
<dbReference type="SUPFAM" id="SSF111384">
    <property type="entry name" value="OmpH-like"/>
    <property type="match status" value="1"/>
</dbReference>
<dbReference type="eggNOG" id="COG2825">
    <property type="taxonomic scope" value="Bacteria"/>
</dbReference>